<dbReference type="Pfam" id="PF13676">
    <property type="entry name" value="TIR_2"/>
    <property type="match status" value="1"/>
</dbReference>
<reference evidence="2" key="2">
    <citation type="journal article" date="2022" name="Microbiol. Resour. Announc.">
        <title>Metagenome Sequencing to Explore Phylogenomics of Terrestrial Cyanobacteria.</title>
        <authorList>
            <person name="Ward R.D."/>
            <person name="Stajich J.E."/>
            <person name="Johansen J.R."/>
            <person name="Huntemann M."/>
            <person name="Clum A."/>
            <person name="Foster B."/>
            <person name="Foster B."/>
            <person name="Roux S."/>
            <person name="Palaniappan K."/>
            <person name="Varghese N."/>
            <person name="Mukherjee S."/>
            <person name="Reddy T.B.K."/>
            <person name="Daum C."/>
            <person name="Copeland A."/>
            <person name="Chen I.A."/>
            <person name="Ivanova N.N."/>
            <person name="Kyrpides N.C."/>
            <person name="Shapiro N."/>
            <person name="Eloe-Fadrosh E.A."/>
            <person name="Pietrasiak N."/>
        </authorList>
    </citation>
    <scope>NUCLEOTIDE SEQUENCE</scope>
    <source>
        <strain evidence="2">HA4357-MV3</strain>
    </source>
</reference>
<gene>
    <name evidence="2" type="ORF">KME28_20095</name>
</gene>
<dbReference type="Proteomes" id="UP000813215">
    <property type="component" value="Unassembled WGS sequence"/>
</dbReference>
<dbReference type="GO" id="GO:0007165">
    <property type="term" value="P:signal transduction"/>
    <property type="evidence" value="ECO:0007669"/>
    <property type="project" value="InterPro"/>
</dbReference>
<sequence length="87" mass="10320">MSNLYDVFVSHASEDKDIFVRELASRLRQKDYRVWYDELTLKLGDSLRRSIDQGLSQSKYGIVVLSPNFFRKKWTQRELDGLAAREY</sequence>
<comment type="caution">
    <text evidence="2">The sequence shown here is derived from an EMBL/GenBank/DDBJ whole genome shotgun (WGS) entry which is preliminary data.</text>
</comment>
<reference evidence="2" key="1">
    <citation type="submission" date="2021-05" db="EMBL/GenBank/DDBJ databases">
        <authorList>
            <person name="Pietrasiak N."/>
            <person name="Ward R."/>
            <person name="Stajich J.E."/>
            <person name="Kurbessoian T."/>
        </authorList>
    </citation>
    <scope>NUCLEOTIDE SEQUENCE</scope>
    <source>
        <strain evidence="2">HA4357-MV3</strain>
    </source>
</reference>
<proteinExistence type="predicted"/>
<organism evidence="2 3">
    <name type="scientific">Pelatocladus maniniholoensis HA4357-MV3</name>
    <dbReference type="NCBI Taxonomy" id="1117104"/>
    <lineage>
        <taxon>Bacteria</taxon>
        <taxon>Bacillati</taxon>
        <taxon>Cyanobacteriota</taxon>
        <taxon>Cyanophyceae</taxon>
        <taxon>Nostocales</taxon>
        <taxon>Nostocaceae</taxon>
        <taxon>Pelatocladus</taxon>
    </lineage>
</organism>
<dbReference type="InterPro" id="IPR035897">
    <property type="entry name" value="Toll_tir_struct_dom_sf"/>
</dbReference>
<dbReference type="EMBL" id="JAHHHW010000118">
    <property type="protein sequence ID" value="MBW4433947.1"/>
    <property type="molecule type" value="Genomic_DNA"/>
</dbReference>
<feature type="domain" description="TIR" evidence="1">
    <location>
        <begin position="3"/>
        <end position="87"/>
    </location>
</feature>
<dbReference type="PROSITE" id="PS50104">
    <property type="entry name" value="TIR"/>
    <property type="match status" value="1"/>
</dbReference>
<evidence type="ECO:0000313" key="3">
    <source>
        <dbReference type="Proteomes" id="UP000813215"/>
    </source>
</evidence>
<name>A0A9E3LUL5_9NOST</name>
<evidence type="ECO:0000313" key="2">
    <source>
        <dbReference type="EMBL" id="MBW4433947.1"/>
    </source>
</evidence>
<keyword evidence="2" id="KW-0675">Receptor</keyword>
<dbReference type="InterPro" id="IPR000157">
    <property type="entry name" value="TIR_dom"/>
</dbReference>
<dbReference type="AlphaFoldDB" id="A0A9E3LUL5"/>
<protein>
    <submittedName>
        <fullName evidence="2">Toll/interleukin-1 receptor domain-containing protein</fullName>
    </submittedName>
</protein>
<dbReference type="Gene3D" id="3.40.50.10140">
    <property type="entry name" value="Toll/interleukin-1 receptor homology (TIR) domain"/>
    <property type="match status" value="1"/>
</dbReference>
<accession>A0A9E3LUL5</accession>
<dbReference type="SUPFAM" id="SSF52200">
    <property type="entry name" value="Toll/Interleukin receptor TIR domain"/>
    <property type="match status" value="1"/>
</dbReference>
<evidence type="ECO:0000259" key="1">
    <source>
        <dbReference type="PROSITE" id="PS50104"/>
    </source>
</evidence>